<evidence type="ECO:0000256" key="1">
    <source>
        <dbReference type="ARBA" id="ARBA00022714"/>
    </source>
</evidence>
<evidence type="ECO:0000256" key="3">
    <source>
        <dbReference type="ARBA" id="ARBA00023004"/>
    </source>
</evidence>
<keyword evidence="2" id="KW-0479">Metal-binding</keyword>
<keyword evidence="4" id="KW-0411">Iron-sulfur</keyword>
<dbReference type="EMBL" id="CP019911">
    <property type="protein sequence ID" value="AQW30767.1"/>
    <property type="molecule type" value="Genomic_DNA"/>
</dbReference>
<evidence type="ECO:0000256" key="2">
    <source>
        <dbReference type="ARBA" id="ARBA00022723"/>
    </source>
</evidence>
<dbReference type="AlphaFoldDB" id="A0A1U9VKS1"/>
<dbReference type="Gene3D" id="3.40.5.90">
    <property type="entry name" value="CDGSH iron-sulfur domain, mitoNEET-type"/>
    <property type="match status" value="1"/>
</dbReference>
<evidence type="ECO:0000256" key="4">
    <source>
        <dbReference type="ARBA" id="ARBA00023014"/>
    </source>
</evidence>
<gene>
    <name evidence="6" type="ORF">B0B51_12930</name>
</gene>
<keyword evidence="3" id="KW-0408">Iron</keyword>
<reference evidence="6 7" key="1">
    <citation type="submission" date="2017-02" db="EMBL/GenBank/DDBJ databases">
        <title>Blood Disease Bacterium A2-HR MARDI.</title>
        <authorList>
            <person name="Badrun R."/>
            <person name="Abu Bakar N."/>
            <person name="Laboh R."/>
        </authorList>
    </citation>
    <scope>NUCLEOTIDE SEQUENCE [LARGE SCALE GENOMIC DNA]</scope>
    <source>
        <strain evidence="6 7">A2-HR MARDI</strain>
    </source>
</reference>
<dbReference type="GO" id="GO:0051537">
    <property type="term" value="F:2 iron, 2 sulfur cluster binding"/>
    <property type="evidence" value="ECO:0007669"/>
    <property type="project" value="UniProtKB-KW"/>
</dbReference>
<dbReference type="SMART" id="SM00704">
    <property type="entry name" value="ZnF_CDGSH"/>
    <property type="match status" value="1"/>
</dbReference>
<organism evidence="6 7">
    <name type="scientific">blood disease bacterium A2-HR MARDI</name>
    <dbReference type="NCBI Taxonomy" id="1944648"/>
    <lineage>
        <taxon>Bacteria</taxon>
        <taxon>Pseudomonadati</taxon>
        <taxon>Pseudomonadota</taxon>
        <taxon>Betaproteobacteria</taxon>
        <taxon>Burkholderiales</taxon>
        <taxon>Burkholderiaceae</taxon>
        <taxon>Ralstonia</taxon>
        <taxon>Ralstonia solanacearum species complex</taxon>
    </lineage>
</organism>
<accession>A0A1U9VKS1</accession>
<dbReference type="GO" id="GO:0005737">
    <property type="term" value="C:cytoplasm"/>
    <property type="evidence" value="ECO:0007669"/>
    <property type="project" value="UniProtKB-ARBA"/>
</dbReference>
<evidence type="ECO:0000313" key="7">
    <source>
        <dbReference type="Proteomes" id="UP000189628"/>
    </source>
</evidence>
<dbReference type="GeneID" id="97319956"/>
<dbReference type="GO" id="GO:0046872">
    <property type="term" value="F:metal ion binding"/>
    <property type="evidence" value="ECO:0007669"/>
    <property type="project" value="UniProtKB-KW"/>
</dbReference>
<dbReference type="Proteomes" id="UP000189628">
    <property type="component" value="Chromosome"/>
</dbReference>
<feature type="domain" description="Iron-binding zinc finger CDGSH type" evidence="5">
    <location>
        <begin position="26"/>
        <end position="62"/>
    </location>
</feature>
<dbReference type="InterPro" id="IPR042216">
    <property type="entry name" value="MitoNEET_CISD"/>
</dbReference>
<dbReference type="Pfam" id="PF09360">
    <property type="entry name" value="zf-CDGSH"/>
    <property type="match status" value="1"/>
</dbReference>
<evidence type="ECO:0000259" key="5">
    <source>
        <dbReference type="SMART" id="SM00704"/>
    </source>
</evidence>
<dbReference type="RefSeq" id="WP_013211315.1">
    <property type="nucleotide sequence ID" value="NZ_CP019911.1"/>
</dbReference>
<protein>
    <submittedName>
        <fullName evidence="6">Iron-binding protein</fullName>
    </submittedName>
</protein>
<proteinExistence type="predicted"/>
<sequence length="76" mass="8333">MADDVVITARNNGPYHIKGSFRIVTQGGRELPVEQGQVWLCRCGHSLNKPFCDGSHKRVEFDSNLDTPAATPEPPA</sequence>
<evidence type="ECO:0000313" key="6">
    <source>
        <dbReference type="EMBL" id="AQW30767.1"/>
    </source>
</evidence>
<name>A0A1U9VKS1_9RALS</name>
<dbReference type="InterPro" id="IPR018967">
    <property type="entry name" value="FeS-contain_CDGSH-typ"/>
</dbReference>
<keyword evidence="1" id="KW-0001">2Fe-2S</keyword>